<dbReference type="GO" id="GO:0006412">
    <property type="term" value="P:translation"/>
    <property type="evidence" value="ECO:0007669"/>
    <property type="project" value="UniProtKB-KW"/>
</dbReference>
<protein>
    <submittedName>
        <fullName evidence="6">Oxytetracycline resistance protein OtrA</fullName>
    </submittedName>
</protein>
<dbReference type="GO" id="GO:0032790">
    <property type="term" value="P:ribosome disassembly"/>
    <property type="evidence" value="ECO:0007669"/>
    <property type="project" value="TreeGrafter"/>
</dbReference>
<dbReference type="SMART" id="SM00889">
    <property type="entry name" value="EFG_IV"/>
    <property type="match status" value="1"/>
</dbReference>
<dbReference type="GO" id="GO:0005525">
    <property type="term" value="F:GTP binding"/>
    <property type="evidence" value="ECO:0007669"/>
    <property type="project" value="UniProtKB-KW"/>
</dbReference>
<dbReference type="PRINTS" id="PR00315">
    <property type="entry name" value="ELONGATNFCT"/>
</dbReference>
<dbReference type="RefSeq" id="WP_311132266.1">
    <property type="nucleotide sequence ID" value="NZ_LT559118.1"/>
</dbReference>
<keyword evidence="2" id="KW-0648">Protein biosynthesis</keyword>
<dbReference type="InterPro" id="IPR005225">
    <property type="entry name" value="Small_GTP-bd"/>
</dbReference>
<dbReference type="Pfam" id="PF03764">
    <property type="entry name" value="EFG_IV"/>
    <property type="match status" value="1"/>
</dbReference>
<evidence type="ECO:0000256" key="4">
    <source>
        <dbReference type="SAM" id="MobiDB-lite"/>
    </source>
</evidence>
<dbReference type="InterPro" id="IPR027417">
    <property type="entry name" value="P-loop_NTPase"/>
</dbReference>
<feature type="domain" description="Tr-type G" evidence="5">
    <location>
        <begin position="1"/>
        <end position="254"/>
    </location>
</feature>
<dbReference type="Gene3D" id="3.30.70.870">
    <property type="entry name" value="Elongation Factor G (Translational Gtpase), domain 3"/>
    <property type="match status" value="1"/>
</dbReference>
<dbReference type="Pfam" id="PF00009">
    <property type="entry name" value="GTP_EFTU"/>
    <property type="match status" value="1"/>
</dbReference>
<reference evidence="6" key="1">
    <citation type="submission" date="2016-04" db="EMBL/GenBank/DDBJ databases">
        <authorList>
            <person name="Evans L.H."/>
            <person name="Alamgir A."/>
            <person name="Owens N."/>
            <person name="Weber N.D."/>
            <person name="Virtaneva K."/>
            <person name="Barbian K."/>
            <person name="Babar A."/>
            <person name="Rosenke K."/>
        </authorList>
    </citation>
    <scope>NUCLEOTIDE SEQUENCE</scope>
    <source>
        <strain evidence="6">Nono1</strain>
    </source>
</reference>
<dbReference type="PANTHER" id="PTHR43261:SF1">
    <property type="entry name" value="RIBOSOME-RELEASING FACTOR 2, MITOCHONDRIAL"/>
    <property type="match status" value="1"/>
</dbReference>
<keyword evidence="3" id="KW-0342">GTP-binding</keyword>
<dbReference type="InterPro" id="IPR005517">
    <property type="entry name" value="Transl_elong_EFG/EF2_IV"/>
</dbReference>
<dbReference type="InterPro" id="IPR031157">
    <property type="entry name" value="G_TR_CS"/>
</dbReference>
<dbReference type="AlphaFoldDB" id="A0A1M4E4F0"/>
<dbReference type="PANTHER" id="PTHR43261">
    <property type="entry name" value="TRANSLATION ELONGATION FACTOR G-RELATED"/>
    <property type="match status" value="1"/>
</dbReference>
<evidence type="ECO:0000256" key="3">
    <source>
        <dbReference type="ARBA" id="ARBA00023134"/>
    </source>
</evidence>
<feature type="region of interest" description="Disordered" evidence="4">
    <location>
        <begin position="353"/>
        <end position="379"/>
    </location>
</feature>
<dbReference type="PROSITE" id="PS51722">
    <property type="entry name" value="G_TR_2"/>
    <property type="match status" value="1"/>
</dbReference>
<dbReference type="Gene3D" id="2.40.30.10">
    <property type="entry name" value="Translation factors"/>
    <property type="match status" value="1"/>
</dbReference>
<keyword evidence="1" id="KW-0547">Nucleotide-binding</keyword>
<dbReference type="SUPFAM" id="SSF54211">
    <property type="entry name" value="Ribosomal protein S5 domain 2-like"/>
    <property type="match status" value="1"/>
</dbReference>
<dbReference type="GO" id="GO:0003924">
    <property type="term" value="F:GTPase activity"/>
    <property type="evidence" value="ECO:0007669"/>
    <property type="project" value="InterPro"/>
</dbReference>
<dbReference type="PRINTS" id="PR01037">
    <property type="entry name" value="TCRTETOQM"/>
</dbReference>
<gene>
    <name evidence="6" type="ORF">BN4615_P3176</name>
</gene>
<dbReference type="InterPro" id="IPR035647">
    <property type="entry name" value="EFG_III/V"/>
</dbReference>
<dbReference type="CDD" id="cd01684">
    <property type="entry name" value="Tet_like_IV"/>
    <property type="match status" value="1"/>
</dbReference>
<dbReference type="InterPro" id="IPR014721">
    <property type="entry name" value="Ribsml_uS5_D2-typ_fold_subgr"/>
</dbReference>
<accession>A0A1M4E4F0</accession>
<dbReference type="SUPFAM" id="SSF54980">
    <property type="entry name" value="EF-G C-terminal domain-like"/>
    <property type="match status" value="2"/>
</dbReference>
<dbReference type="SUPFAM" id="SSF52540">
    <property type="entry name" value="P-loop containing nucleoside triphosphate hydrolases"/>
    <property type="match status" value="1"/>
</dbReference>
<dbReference type="NCBIfam" id="TIGR00231">
    <property type="entry name" value="small_GTP"/>
    <property type="match status" value="1"/>
</dbReference>
<dbReference type="InterPro" id="IPR009000">
    <property type="entry name" value="Transl_B-barrel_sf"/>
</dbReference>
<proteinExistence type="predicted"/>
<sequence length="689" mass="73232">MRMLNLGILAHVDAGKTSLTERLLHAAGVIDELGSVDEGNTRTDSLELERRRGITIKSAVVSFPVGGTTVNLIDTPGHPDFIAEVERVLDVLDGAVLVVSAVEGVQAQTRVLMRTLRRLGLPTLIFVNKIDRRGARYDGVLREIAAKLSPGAIAMGATSGLGTATAAFTPFDGQGSFAASLLDVLSGQEDALLAAYVRDESALTYPRLRAELVAQTGRAVAHPVFFGSAITGAGVEALMAGIEELLPAAQGDPEGPVRGRVFKVERGPAGEKVAYLRMFGGTLRTRDRLVFDAAEAAGRFGAPGPGGGAQPGSRRTGKVTAISVFDGGASVRRQEVTAGSIARLWGLTDVRIGDTAGHPPKTGTATGEAGEARSEAREPHFAPPTLETVVIPSRPAARGALLLALTQLAEQDPLIALRQDDLRQEVSVSLYGEVQKEVVQATLATDYGLDVTFRESTTICVERPSGTGAAAELIAVAPNPFLATVGLRVEPGPIGGGVRFRLEVELGSLPYAFMRTIEETVHETLRQGLHGWEVVDCVVTLTHSGYYARQSHAHGGFDKSMSSTAGDFRNLVPLVLMTALRRAGTTVYEPLHRFRLELPPDTLGAVLPVLAGLGATPRTGAGSVVEGEIPAARVHGLEQRLPGLTRGEGVLEYGFDRYEPVRGPIPERPRTDHNPLDRKEYLLHVVRRV</sequence>
<dbReference type="Pfam" id="PF00679">
    <property type="entry name" value="EFG_C"/>
    <property type="match status" value="1"/>
</dbReference>
<organism evidence="6">
    <name type="scientific">Nonomuraea gerenzanensis</name>
    <dbReference type="NCBI Taxonomy" id="93944"/>
    <lineage>
        <taxon>Bacteria</taxon>
        <taxon>Bacillati</taxon>
        <taxon>Actinomycetota</taxon>
        <taxon>Actinomycetes</taxon>
        <taxon>Streptosporangiales</taxon>
        <taxon>Streptosporangiaceae</taxon>
        <taxon>Nonomuraea</taxon>
    </lineage>
</organism>
<dbReference type="EMBL" id="LT559118">
    <property type="protein sequence ID" value="SBO93662.1"/>
    <property type="molecule type" value="Genomic_DNA"/>
</dbReference>
<dbReference type="CDD" id="cd04168">
    <property type="entry name" value="TetM_like"/>
    <property type="match status" value="1"/>
</dbReference>
<evidence type="ECO:0000256" key="2">
    <source>
        <dbReference type="ARBA" id="ARBA00022917"/>
    </source>
</evidence>
<dbReference type="SUPFAM" id="SSF50447">
    <property type="entry name" value="Translation proteins"/>
    <property type="match status" value="1"/>
</dbReference>
<feature type="compositionally biased region" description="Basic and acidic residues" evidence="4">
    <location>
        <begin position="370"/>
        <end position="379"/>
    </location>
</feature>
<dbReference type="Gene3D" id="3.30.230.10">
    <property type="match status" value="1"/>
</dbReference>
<evidence type="ECO:0000256" key="1">
    <source>
        <dbReference type="ARBA" id="ARBA00022741"/>
    </source>
</evidence>
<evidence type="ECO:0000313" key="6">
    <source>
        <dbReference type="EMBL" id="SBO93662.1"/>
    </source>
</evidence>
<dbReference type="InterPro" id="IPR000795">
    <property type="entry name" value="T_Tr_GTP-bd_dom"/>
</dbReference>
<name>A0A1M4E4F0_9ACTN</name>
<dbReference type="Gene3D" id="3.40.50.300">
    <property type="entry name" value="P-loop containing nucleotide triphosphate hydrolases"/>
    <property type="match status" value="1"/>
</dbReference>
<dbReference type="InterPro" id="IPR000640">
    <property type="entry name" value="EFG_V-like"/>
</dbReference>
<dbReference type="PROSITE" id="PS00301">
    <property type="entry name" value="G_TR_1"/>
    <property type="match status" value="1"/>
</dbReference>
<dbReference type="InterPro" id="IPR020568">
    <property type="entry name" value="Ribosomal_Su5_D2-typ_SF"/>
</dbReference>
<evidence type="ECO:0000259" key="5">
    <source>
        <dbReference type="PROSITE" id="PS51722"/>
    </source>
</evidence>